<dbReference type="Proteomes" id="UP000249915">
    <property type="component" value="Unassembled WGS sequence"/>
</dbReference>
<dbReference type="AlphaFoldDB" id="A0A2V4BBS7"/>
<sequence>MVSFPDVDRSIRLADLEAMSARRASYLLSNGIPATEPVGVLASHRPEFLVDLFGVLRAGATAVVLPFNPGAQHYRAGLQTIVEAMDAARLQYVVAGGALETVGERLLEVRPETKLCGAGVADALLPLPRLHHSQPALVQLSAGPDGELVCNAFTHGQVVAGVRAVRWSAGLGLEDVLVQWLPMHDSLGLFGLLSQLFVGGRVHAFGPHRMTSAPGDVLAYLAKVQATVTLGRAGCYLRLSEAAQHANVARQGLTRWRVGLIGGALEPDVLTRFRDAFAAAGVRESTPTPMYQVPAVAFAVTCKQPDTEPTVASVDEHLLRGPGRVGFVPEDSAAPRIRLVSSGYPVVGMRLRIVGPDGRPAPANGVGDIEVSGGAVFSGYHRDLRRTLQSLRNGWFRTGDRGFLWNGELFVLPRGQRADD</sequence>
<dbReference type="InterPro" id="IPR000873">
    <property type="entry name" value="AMP-dep_synth/lig_dom"/>
</dbReference>
<dbReference type="Pfam" id="PF00501">
    <property type="entry name" value="AMP-binding"/>
    <property type="match status" value="1"/>
</dbReference>
<comment type="caution">
    <text evidence="3">The sequence shown here is derived from an EMBL/GenBank/DDBJ whole genome shotgun (WGS) entry which is preliminary data.</text>
</comment>
<gene>
    <name evidence="3" type="ORF">BAY60_06515</name>
</gene>
<dbReference type="PANTHER" id="PTHR22754">
    <property type="entry name" value="DISCO-INTERACTING PROTEIN 2 DIP2 -RELATED"/>
    <property type="match status" value="1"/>
</dbReference>
<dbReference type="EMBL" id="MASW01000001">
    <property type="protein sequence ID" value="PXY31972.1"/>
    <property type="molecule type" value="Genomic_DNA"/>
</dbReference>
<dbReference type="InterPro" id="IPR042099">
    <property type="entry name" value="ANL_N_sf"/>
</dbReference>
<dbReference type="PANTHER" id="PTHR22754:SF32">
    <property type="entry name" value="DISCO-INTERACTING PROTEIN 2"/>
    <property type="match status" value="1"/>
</dbReference>
<keyword evidence="4" id="KW-1185">Reference proteome</keyword>
<evidence type="ECO:0000256" key="1">
    <source>
        <dbReference type="ARBA" id="ARBA00006432"/>
    </source>
</evidence>
<comment type="similarity">
    <text evidence="1">Belongs to the ATP-dependent AMP-binding enzyme family.</text>
</comment>
<accession>A0A2V4BBS7</accession>
<dbReference type="GO" id="GO:0006633">
    <property type="term" value="P:fatty acid biosynthetic process"/>
    <property type="evidence" value="ECO:0007669"/>
    <property type="project" value="TreeGrafter"/>
</dbReference>
<feature type="domain" description="AMP-dependent synthetase/ligase" evidence="2">
    <location>
        <begin position="10"/>
        <end position="381"/>
    </location>
</feature>
<proteinExistence type="inferred from homology"/>
<organism evidence="3 4">
    <name type="scientific">Prauserella muralis</name>
    <dbReference type="NCBI Taxonomy" id="588067"/>
    <lineage>
        <taxon>Bacteria</taxon>
        <taxon>Bacillati</taxon>
        <taxon>Actinomycetota</taxon>
        <taxon>Actinomycetes</taxon>
        <taxon>Pseudonocardiales</taxon>
        <taxon>Pseudonocardiaceae</taxon>
        <taxon>Prauserella</taxon>
    </lineage>
</organism>
<reference evidence="3 4" key="1">
    <citation type="submission" date="2016-07" db="EMBL/GenBank/DDBJ databases">
        <title>Draft genome sequence of Prauserella muralis DSM 45305, isolated from a mould-covered wall in an indoor environment.</title>
        <authorList>
            <person name="Ruckert C."/>
            <person name="Albersmeier A."/>
            <person name="Jiang C.-L."/>
            <person name="Jiang Y."/>
            <person name="Kalinowski J."/>
            <person name="Schneider O."/>
            <person name="Winkler A."/>
            <person name="Zotchev S.B."/>
        </authorList>
    </citation>
    <scope>NUCLEOTIDE SEQUENCE [LARGE SCALE GENOMIC DNA]</scope>
    <source>
        <strain evidence="3 4">DSM 45305</strain>
    </source>
</reference>
<name>A0A2V4BBS7_9PSEU</name>
<protein>
    <recommendedName>
        <fullName evidence="2">AMP-dependent synthetase/ligase domain-containing protein</fullName>
    </recommendedName>
</protein>
<dbReference type="SUPFAM" id="SSF56801">
    <property type="entry name" value="Acetyl-CoA synthetase-like"/>
    <property type="match status" value="1"/>
</dbReference>
<dbReference type="GO" id="GO:0070566">
    <property type="term" value="F:adenylyltransferase activity"/>
    <property type="evidence" value="ECO:0007669"/>
    <property type="project" value="TreeGrafter"/>
</dbReference>
<dbReference type="Gene3D" id="3.40.50.12780">
    <property type="entry name" value="N-terminal domain of ligase-like"/>
    <property type="match status" value="1"/>
</dbReference>
<evidence type="ECO:0000313" key="3">
    <source>
        <dbReference type="EMBL" id="PXY31972.1"/>
    </source>
</evidence>
<evidence type="ECO:0000259" key="2">
    <source>
        <dbReference type="Pfam" id="PF00501"/>
    </source>
</evidence>
<evidence type="ECO:0000313" key="4">
    <source>
        <dbReference type="Proteomes" id="UP000249915"/>
    </source>
</evidence>
<dbReference type="GO" id="GO:0005886">
    <property type="term" value="C:plasma membrane"/>
    <property type="evidence" value="ECO:0007669"/>
    <property type="project" value="TreeGrafter"/>
</dbReference>